<dbReference type="Proteomes" id="UP000250166">
    <property type="component" value="Unassembled WGS sequence"/>
</dbReference>
<dbReference type="EC" id="3.1.-.-" evidence="5"/>
<sequence length="320" mass="35961">MRGIIKVGFFACVCLGIIICALYAPLQVRFYTLTSPKIHSNIKIALLSDLHSGRFYQEQIFATLATQNPDMILMAGDMVDDKEDIQGAIEFFARLNQPPFDKIPKYYVSGNHEFWSGAIIPIKQMIQAHHTIVLDRAHAAVHTSIKDNALIIAGIDDPYVVKYDDNGHRIQKTSQEWGDWQGQWSNQVLQTFEALDLTARQEILDSQISPTSPISSKQSAYPQTLQILLSHRPECIKLFNQLDFDLIVSGHTHGGQVRIPFILNGLYAPNQGIFPQYVGGLYTLKDNQTLVVSRGLSLNVFLPRVFNPPEVVMIMLEPQG</sequence>
<dbReference type="GO" id="GO:0008758">
    <property type="term" value="F:UDP-2,3-diacylglucosamine hydrolase activity"/>
    <property type="evidence" value="ECO:0007669"/>
    <property type="project" value="TreeGrafter"/>
</dbReference>
<keyword evidence="2 5" id="KW-0378">Hydrolase</keyword>
<keyword evidence="1" id="KW-0479">Metal-binding</keyword>
<organism evidence="5 6">
    <name type="scientific">Helicobacter fennelliae</name>
    <dbReference type="NCBI Taxonomy" id="215"/>
    <lineage>
        <taxon>Bacteria</taxon>
        <taxon>Pseudomonadati</taxon>
        <taxon>Campylobacterota</taxon>
        <taxon>Epsilonproteobacteria</taxon>
        <taxon>Campylobacterales</taxon>
        <taxon>Helicobacteraceae</taxon>
        <taxon>Helicobacter</taxon>
    </lineage>
</organism>
<evidence type="ECO:0000256" key="1">
    <source>
        <dbReference type="ARBA" id="ARBA00022723"/>
    </source>
</evidence>
<dbReference type="GO" id="GO:0046872">
    <property type="term" value="F:metal ion binding"/>
    <property type="evidence" value="ECO:0007669"/>
    <property type="project" value="UniProtKB-KW"/>
</dbReference>
<proteinExistence type="predicted"/>
<dbReference type="SUPFAM" id="SSF56300">
    <property type="entry name" value="Metallo-dependent phosphatases"/>
    <property type="match status" value="1"/>
</dbReference>
<reference evidence="5 6" key="1">
    <citation type="submission" date="2018-06" db="EMBL/GenBank/DDBJ databases">
        <authorList>
            <consortium name="Pathogen Informatics"/>
            <person name="Doyle S."/>
        </authorList>
    </citation>
    <scope>NUCLEOTIDE SEQUENCE [LARGE SCALE GENOMIC DNA]</scope>
    <source>
        <strain evidence="5 6">NCTC13102</strain>
    </source>
</reference>
<name>A0A2X3B550_9HELI</name>
<dbReference type="RefSeq" id="WP_023948311.1">
    <property type="nucleotide sequence ID" value="NZ_JAERIV010000029.1"/>
</dbReference>
<dbReference type="InterPro" id="IPR004843">
    <property type="entry name" value="Calcineurin-like_PHP"/>
</dbReference>
<protein>
    <submittedName>
        <fullName evidence="5">Metallophosphoesterase</fullName>
        <ecNumber evidence="5">3.1.-.-</ecNumber>
    </submittedName>
</protein>
<evidence type="ECO:0000313" key="5">
    <source>
        <dbReference type="EMBL" id="SQB98932.1"/>
    </source>
</evidence>
<dbReference type="PANTHER" id="PTHR31302:SF31">
    <property type="entry name" value="PHOSPHODIESTERASE YAEI"/>
    <property type="match status" value="1"/>
</dbReference>
<evidence type="ECO:0000313" key="6">
    <source>
        <dbReference type="Proteomes" id="UP000250166"/>
    </source>
</evidence>
<dbReference type="EMBL" id="UAWL01000006">
    <property type="protein sequence ID" value="SQB98932.1"/>
    <property type="molecule type" value="Genomic_DNA"/>
</dbReference>
<dbReference type="GO" id="GO:0009245">
    <property type="term" value="P:lipid A biosynthetic process"/>
    <property type="evidence" value="ECO:0007669"/>
    <property type="project" value="TreeGrafter"/>
</dbReference>
<keyword evidence="3" id="KW-0472">Membrane</keyword>
<dbReference type="AlphaFoldDB" id="A0A2X3B550"/>
<dbReference type="Gene3D" id="3.60.21.10">
    <property type="match status" value="1"/>
</dbReference>
<gene>
    <name evidence="5" type="ORF">NCTC13102_01403</name>
</gene>
<dbReference type="GO" id="GO:0016020">
    <property type="term" value="C:membrane"/>
    <property type="evidence" value="ECO:0007669"/>
    <property type="project" value="GOC"/>
</dbReference>
<dbReference type="InterPro" id="IPR029052">
    <property type="entry name" value="Metallo-depent_PP-like"/>
</dbReference>
<evidence type="ECO:0000256" key="3">
    <source>
        <dbReference type="SAM" id="Phobius"/>
    </source>
</evidence>
<evidence type="ECO:0000256" key="2">
    <source>
        <dbReference type="ARBA" id="ARBA00022801"/>
    </source>
</evidence>
<keyword evidence="3" id="KW-0812">Transmembrane</keyword>
<dbReference type="Pfam" id="PF00149">
    <property type="entry name" value="Metallophos"/>
    <property type="match status" value="1"/>
</dbReference>
<keyword evidence="3" id="KW-1133">Transmembrane helix</keyword>
<feature type="domain" description="Calcineurin-like phosphoesterase" evidence="4">
    <location>
        <begin position="42"/>
        <end position="254"/>
    </location>
</feature>
<evidence type="ECO:0000259" key="4">
    <source>
        <dbReference type="Pfam" id="PF00149"/>
    </source>
</evidence>
<feature type="transmembrane region" description="Helical" evidence="3">
    <location>
        <begin position="7"/>
        <end position="26"/>
    </location>
</feature>
<dbReference type="PANTHER" id="PTHR31302">
    <property type="entry name" value="TRANSMEMBRANE PROTEIN WITH METALLOPHOSPHOESTERASE DOMAIN-RELATED"/>
    <property type="match status" value="1"/>
</dbReference>
<accession>A0A2X3B550</accession>
<dbReference type="InterPro" id="IPR051158">
    <property type="entry name" value="Metallophosphoesterase_sf"/>
</dbReference>